<dbReference type="OrthoDB" id="10264446at2759"/>
<feature type="compositionally biased region" description="Polar residues" evidence="2">
    <location>
        <begin position="23"/>
        <end position="34"/>
    </location>
</feature>
<accession>F0YHJ0</accession>
<dbReference type="FunFam" id="1.25.10.10:FF:000353">
    <property type="entry name" value="Serine/threonine-protein phosphatase 2A 56 kDa regulatory subunit"/>
    <property type="match status" value="1"/>
</dbReference>
<feature type="region of interest" description="Disordered" evidence="2">
    <location>
        <begin position="17"/>
        <end position="50"/>
    </location>
</feature>
<dbReference type="OMA" id="LIYPEVI"/>
<dbReference type="GO" id="GO:0007165">
    <property type="term" value="P:signal transduction"/>
    <property type="evidence" value="ECO:0007669"/>
    <property type="project" value="InterPro"/>
</dbReference>
<dbReference type="PIRSF" id="PIRSF028043">
    <property type="entry name" value="PP2A_B56"/>
    <property type="match status" value="1"/>
</dbReference>
<organism evidence="4">
    <name type="scientific">Aureococcus anophagefferens</name>
    <name type="common">Harmful bloom alga</name>
    <dbReference type="NCBI Taxonomy" id="44056"/>
    <lineage>
        <taxon>Eukaryota</taxon>
        <taxon>Sar</taxon>
        <taxon>Stramenopiles</taxon>
        <taxon>Ochrophyta</taxon>
        <taxon>Pelagophyceae</taxon>
        <taxon>Pelagomonadales</taxon>
        <taxon>Pelagomonadaceae</taxon>
        <taxon>Aureococcus</taxon>
    </lineage>
</organism>
<reference evidence="3 4" key="1">
    <citation type="journal article" date="2011" name="Proc. Natl. Acad. Sci. U.S.A.">
        <title>Niche of harmful alga Aureococcus anophagefferens revealed through ecogenomics.</title>
        <authorList>
            <person name="Gobler C.J."/>
            <person name="Berry D.L."/>
            <person name="Dyhrman S.T."/>
            <person name="Wilhelm S.W."/>
            <person name="Salamov A."/>
            <person name="Lobanov A.V."/>
            <person name="Zhang Y."/>
            <person name="Collier J.L."/>
            <person name="Wurch L.L."/>
            <person name="Kustka A.B."/>
            <person name="Dill B.D."/>
            <person name="Shah M."/>
            <person name="VerBerkmoes N.C."/>
            <person name="Kuo A."/>
            <person name="Terry A."/>
            <person name="Pangilinan J."/>
            <person name="Lindquist E.A."/>
            <person name="Lucas S."/>
            <person name="Paulsen I.T."/>
            <person name="Hattenrath-Lehmann T.K."/>
            <person name="Talmage S.C."/>
            <person name="Walker E.A."/>
            <person name="Koch F."/>
            <person name="Burson A.M."/>
            <person name="Marcoval M.A."/>
            <person name="Tang Y.Z."/>
            <person name="Lecleir G.R."/>
            <person name="Coyne K.J."/>
            <person name="Berg G.M."/>
            <person name="Bertrand E.M."/>
            <person name="Saito M.A."/>
            <person name="Gladyshev V.N."/>
            <person name="Grigoriev I.V."/>
        </authorList>
    </citation>
    <scope>NUCLEOTIDE SEQUENCE [LARGE SCALE GENOMIC DNA]</scope>
    <source>
        <strain evidence="4">CCMP 1984</strain>
    </source>
</reference>
<dbReference type="eggNOG" id="KOG2085">
    <property type="taxonomic scope" value="Eukaryota"/>
</dbReference>
<dbReference type="Pfam" id="PF01603">
    <property type="entry name" value="B56"/>
    <property type="match status" value="1"/>
</dbReference>
<dbReference type="RefSeq" id="XP_009039837.1">
    <property type="nucleotide sequence ID" value="XM_009041589.1"/>
</dbReference>
<evidence type="ECO:0000256" key="2">
    <source>
        <dbReference type="SAM" id="MobiDB-lite"/>
    </source>
</evidence>
<keyword evidence="4" id="KW-1185">Reference proteome</keyword>
<protein>
    <recommendedName>
        <fullName evidence="1">Serine/threonine protein phosphatase 2A regulatory subunit</fullName>
    </recommendedName>
</protein>
<dbReference type="PANTHER" id="PTHR10257:SF3">
    <property type="entry name" value="SERINE_THREONINE-PROTEIN PHOSPHATASE 2A 56 KDA REGULATORY SUBUNIT GAMMA ISOFORM"/>
    <property type="match status" value="1"/>
</dbReference>
<evidence type="ECO:0000256" key="1">
    <source>
        <dbReference type="PIRNR" id="PIRNR028043"/>
    </source>
</evidence>
<proteinExistence type="inferred from homology"/>
<dbReference type="GeneID" id="20222419"/>
<evidence type="ECO:0000313" key="4">
    <source>
        <dbReference type="Proteomes" id="UP000002729"/>
    </source>
</evidence>
<gene>
    <name evidence="3" type="ORF">AURANDRAFT_54681</name>
</gene>
<dbReference type="GO" id="GO:0019888">
    <property type="term" value="F:protein phosphatase regulator activity"/>
    <property type="evidence" value="ECO:0007669"/>
    <property type="project" value="UniProtKB-UniRule"/>
</dbReference>
<dbReference type="Gene3D" id="1.25.10.10">
    <property type="entry name" value="Leucine-rich Repeat Variant"/>
    <property type="match status" value="1"/>
</dbReference>
<dbReference type="AlphaFoldDB" id="F0YHJ0"/>
<evidence type="ECO:0000313" key="3">
    <source>
        <dbReference type="EMBL" id="EGB05455.1"/>
    </source>
</evidence>
<dbReference type="SUPFAM" id="SSF48371">
    <property type="entry name" value="ARM repeat"/>
    <property type="match status" value="1"/>
</dbReference>
<dbReference type="InterPro" id="IPR002554">
    <property type="entry name" value="PP2A_B56"/>
</dbReference>
<dbReference type="GO" id="GO:0000159">
    <property type="term" value="C:protein phosphatase type 2A complex"/>
    <property type="evidence" value="ECO:0007669"/>
    <property type="project" value="UniProtKB-UniRule"/>
</dbReference>
<dbReference type="InParanoid" id="F0YHJ0"/>
<dbReference type="PANTHER" id="PTHR10257">
    <property type="entry name" value="SERINE/THREONINE PROTEIN PHOSPHATASE 2A PP2A REGULATORY SUBUNIT B"/>
    <property type="match status" value="1"/>
</dbReference>
<sequence>MSSARMVNLFSTGAKKKKEVTVDDSQATRPQGNTPAVPAVRKGVSSGKQVTPKEMDELPQLRDYPAAKREALFDQKLELCSYVFNFEDATSMKKEKEVKRQTLLELVDYVNTSAGQKIFTEPSMPAIMNCVRANICRSLPPQTEDYDPEEDEPVLEPSWPHLQVVYEFFLRFVVSSEVNAKVAKKYVDANFCYRLIELFDSEDPRERDYLKTILHRIYGKFMSHRSFIRKTISNVFYRFVYETERHNGVGELLEILGSIINGFAIPLKREHLQFLQCALIPLHIPKCVTLYHQQLSYCVIQFVEKDPDTAVPILNGLIRYWPWSSSAKQVLVMNELEEILELLGHEPLLLVRNALFELIRKCLSSEHFQVTERTLFLWNNDQLINHGCLSKQHAPTLLPIIYTALVEKSEKHWNATVEGLATNVLKVYQDFDMKTYNACKERAEEDAAMKIEIEATTQARWEQIHALASKMQA</sequence>
<dbReference type="Proteomes" id="UP000002729">
    <property type="component" value="Unassembled WGS sequence"/>
</dbReference>
<name>F0YHJ0_AURAN</name>
<dbReference type="EMBL" id="GL833141">
    <property type="protein sequence ID" value="EGB05455.1"/>
    <property type="molecule type" value="Genomic_DNA"/>
</dbReference>
<dbReference type="KEGG" id="aaf:AURANDRAFT_54681"/>
<dbReference type="InterPro" id="IPR011989">
    <property type="entry name" value="ARM-like"/>
</dbReference>
<comment type="similarity">
    <text evidence="1">Belongs to the phosphatase 2A regulatory subunit.</text>
</comment>
<dbReference type="InterPro" id="IPR016024">
    <property type="entry name" value="ARM-type_fold"/>
</dbReference>